<name>A0A150JM77_9EURY</name>
<dbReference type="AlphaFoldDB" id="A0A150JM77"/>
<comment type="caution">
    <text evidence="2">The sequence shown here is derived from an EMBL/GenBank/DDBJ whole genome shotgun (WGS) entry which is preliminary data.</text>
</comment>
<accession>A0A150JD40</accession>
<evidence type="ECO:0000313" key="1">
    <source>
        <dbReference type="EMBL" id="KYC55157.1"/>
    </source>
</evidence>
<organism evidence="2">
    <name type="scientific">Candidatus Methanofastidiosum methylothiophilum</name>
    <dbReference type="NCBI Taxonomy" id="1705564"/>
    <lineage>
        <taxon>Archaea</taxon>
        <taxon>Methanobacteriati</taxon>
        <taxon>Methanobacteriota</taxon>
        <taxon>Stenosarchaea group</taxon>
        <taxon>Candidatus Methanofastidiosia</taxon>
        <taxon>Candidatus Methanofastidiosales</taxon>
        <taxon>Candidatus Methanofastidiosaceae</taxon>
        <taxon>Candidatus Methanofastidiosum</taxon>
    </lineage>
</organism>
<dbReference type="EMBL" id="LNJB01000003">
    <property type="protein sequence ID" value="KYC55157.1"/>
    <property type="molecule type" value="Genomic_DNA"/>
</dbReference>
<accession>A0A150JM77</accession>
<proteinExistence type="predicted"/>
<protein>
    <submittedName>
        <fullName evidence="2">Uncharacterized protein</fullName>
    </submittedName>
</protein>
<accession>A0A150JJJ8</accession>
<evidence type="ECO:0000313" key="2">
    <source>
        <dbReference type="EMBL" id="KYC58208.1"/>
    </source>
</evidence>
<gene>
    <name evidence="1" type="ORF">AN188_00382</name>
    <name evidence="2" type="ORF">APG09_00487</name>
</gene>
<reference evidence="2 3" key="1">
    <citation type="journal article" date="2016" name="ISME J.">
        <title>Chasing the elusive Euryarchaeota class WSA2: genomes reveal a uniquely fastidious methyl-reducing methanogen.</title>
        <authorList>
            <person name="Nobu M.K."/>
            <person name="Narihiro T."/>
            <person name="Kuroda K."/>
            <person name="Mei R."/>
            <person name="Liu W.T."/>
        </authorList>
    </citation>
    <scope>NUCLEOTIDE SEQUENCE [LARGE SCALE GENOMIC DNA]</scope>
    <source>
        <strain evidence="1">ADurb1013_Bin02101</strain>
        <strain evidence="2">ADurb1213_Bin02801</strain>
    </source>
</reference>
<evidence type="ECO:0000313" key="3">
    <source>
        <dbReference type="Proteomes" id="UP000092420"/>
    </source>
</evidence>
<dbReference type="EMBL" id="LNJE01000004">
    <property type="protein sequence ID" value="KYC58208.1"/>
    <property type="molecule type" value="Genomic_DNA"/>
</dbReference>
<sequence length="42" mass="4957">MEKTTHEIIKAYIKENEGTGTVNLSQPNFWFEASRLHCWFAQ</sequence>
<dbReference type="Proteomes" id="UP000092420">
    <property type="component" value="Unassembled WGS sequence"/>
</dbReference>